<dbReference type="InParanoid" id="A0A1E7F5Q2"/>
<evidence type="ECO:0000256" key="4">
    <source>
        <dbReference type="SAM" id="Phobius"/>
    </source>
</evidence>
<feature type="transmembrane region" description="Helical" evidence="4">
    <location>
        <begin position="321"/>
        <end position="339"/>
    </location>
</feature>
<dbReference type="EMBL" id="KV784362">
    <property type="protein sequence ID" value="OEU13193.1"/>
    <property type="molecule type" value="Genomic_DNA"/>
</dbReference>
<name>A0A1E7F5Q2_9STRA</name>
<accession>A0A1E7F5Q2</accession>
<organism evidence="6 7">
    <name type="scientific">Fragilariopsis cylindrus CCMP1102</name>
    <dbReference type="NCBI Taxonomy" id="635003"/>
    <lineage>
        <taxon>Eukaryota</taxon>
        <taxon>Sar</taxon>
        <taxon>Stramenopiles</taxon>
        <taxon>Ochrophyta</taxon>
        <taxon>Bacillariophyta</taxon>
        <taxon>Bacillariophyceae</taxon>
        <taxon>Bacillariophycidae</taxon>
        <taxon>Bacillariales</taxon>
        <taxon>Bacillariaceae</taxon>
        <taxon>Fragilariopsis</taxon>
    </lineage>
</organism>
<sequence length="845" mass="93553">MFDNFSKSLVVVWMPFFYGAATRLPFIYYVIHLDMYFGLSWVNIGLCVAAYQGARVVTSALSLYIPRISHFLGTCLGLAGYITVLLCNKDSIRPFVIGTAIVGFSETLSSMQKYAKEIFKNDPDWTKGQMMLKYQYASVMIGVVFAFSIGGFVYQKYKINGVAVYGIIVEGGELLALILFFLLEKKHEQAKNTDATTEIEEASATTGTEKEEHQKRDLEEHAHVSFRTSLAKTAHTTYATSDIGPTWINWLICLSFGIEALTIGFNLSVGPIFILQTFKKDTGIIGVLFAVGAASGSFVAIVVTCTSFGNKLMGRIALPPFDICFAMCGIGVGVLIAAIPNFPGHVVGLIILMCFNDLGATLMTELQASITTASSYSTLAPAGQVVRRSLNVVTALTGPVLYGIIPRLPYYIAGGITLAWTIMIFVLFKIRTKQTVTELSTKTGLSKREIKSGWSFATREVIRLTEFKIGKCDSLIGKQEHDNDCNNHKTWMDSELVEPHVGYKKVLVTGGAGFIGSHVAEDLLARGDDVVIIDEINDYYDIRIKESNLQMLKDTYPEEGRVSIYKGDICDRELMEHIFAVEKLRWVCHMAARAGVRPSIQDPFIYIHSNINATTQLMELSHKYGVENFVFASSSSVYGGSKATFFSEDEVVDRPVSPYAASKKTCELLAYTYHHLYQLNVTGLRFFTVYGPRGRPDMAPSKFIDLVTRGKSIQQYGDGTSSRDYTYISDIVDGVLRSIDRCHKYEIFNLGKGSGTTLNKFISMVQKGVGRKAVIEILPDQPGDVPYTCADVAKAKHMLGYNAQVTFEEGIRRTAAWYKKCYGSGSSNSTVVEKKTESKEIKNKT</sequence>
<keyword evidence="4" id="KW-1133">Transmembrane helix</keyword>
<feature type="transmembrane region" description="Helical" evidence="4">
    <location>
        <begin position="345"/>
        <end position="364"/>
    </location>
</feature>
<reference evidence="6 7" key="1">
    <citation type="submission" date="2016-09" db="EMBL/GenBank/DDBJ databases">
        <title>Extensive genetic diversity and differential bi-allelic expression allows diatom success in the polar Southern Ocean.</title>
        <authorList>
            <consortium name="DOE Joint Genome Institute"/>
            <person name="Mock T."/>
            <person name="Otillar R.P."/>
            <person name="Strauss J."/>
            <person name="Dupont C."/>
            <person name="Frickenhaus S."/>
            <person name="Maumus F."/>
            <person name="Mcmullan M."/>
            <person name="Sanges R."/>
            <person name="Schmutz J."/>
            <person name="Toseland A."/>
            <person name="Valas R."/>
            <person name="Veluchamy A."/>
            <person name="Ward B.J."/>
            <person name="Allen A."/>
            <person name="Barry K."/>
            <person name="Falciatore A."/>
            <person name="Ferrante M."/>
            <person name="Fortunato A.E."/>
            <person name="Gloeckner G."/>
            <person name="Gruber A."/>
            <person name="Hipkin R."/>
            <person name="Janech M."/>
            <person name="Kroth P."/>
            <person name="Leese F."/>
            <person name="Lindquist E."/>
            <person name="Lyon B.R."/>
            <person name="Martin J."/>
            <person name="Mayer C."/>
            <person name="Parker M."/>
            <person name="Quesneville H."/>
            <person name="Raymond J."/>
            <person name="Uhlig C."/>
            <person name="Valentin K.U."/>
            <person name="Worden A.Z."/>
            <person name="Armbrust E.V."/>
            <person name="Bowler C."/>
            <person name="Green B."/>
            <person name="Moulton V."/>
            <person name="Van Oosterhout C."/>
            <person name="Grigoriev I."/>
        </authorList>
    </citation>
    <scope>NUCLEOTIDE SEQUENCE [LARGE SCALE GENOMIC DNA]</scope>
    <source>
        <strain evidence="6 7">CCMP1102</strain>
    </source>
</reference>
<dbReference type="Gene3D" id="3.90.25.10">
    <property type="entry name" value="UDP-galactose 4-epimerase, domain 1"/>
    <property type="match status" value="1"/>
</dbReference>
<dbReference type="InterPro" id="IPR036259">
    <property type="entry name" value="MFS_trans_sf"/>
</dbReference>
<keyword evidence="2" id="KW-0520">NAD</keyword>
<feature type="compositionally biased region" description="Basic and acidic residues" evidence="3">
    <location>
        <begin position="208"/>
        <end position="218"/>
    </location>
</feature>
<dbReference type="OrthoDB" id="202470at2759"/>
<dbReference type="PRINTS" id="PR01713">
    <property type="entry name" value="NUCEPIMERASE"/>
</dbReference>
<feature type="transmembrane region" description="Helical" evidence="4">
    <location>
        <begin position="410"/>
        <end position="428"/>
    </location>
</feature>
<feature type="compositionally biased region" description="Basic and acidic residues" evidence="3">
    <location>
        <begin position="832"/>
        <end position="845"/>
    </location>
</feature>
<evidence type="ECO:0000313" key="6">
    <source>
        <dbReference type="EMBL" id="OEU13193.1"/>
    </source>
</evidence>
<feature type="transmembrane region" description="Helical" evidence="4">
    <location>
        <begin position="12"/>
        <end position="31"/>
    </location>
</feature>
<evidence type="ECO:0000256" key="1">
    <source>
        <dbReference type="ARBA" id="ARBA00007637"/>
    </source>
</evidence>
<feature type="transmembrane region" description="Helical" evidence="4">
    <location>
        <begin position="163"/>
        <end position="183"/>
    </location>
</feature>
<feature type="transmembrane region" description="Helical" evidence="4">
    <location>
        <begin position="136"/>
        <end position="157"/>
    </location>
</feature>
<evidence type="ECO:0000256" key="2">
    <source>
        <dbReference type="ARBA" id="ARBA00023027"/>
    </source>
</evidence>
<feature type="region of interest" description="Disordered" evidence="3">
    <location>
        <begin position="824"/>
        <end position="845"/>
    </location>
</feature>
<dbReference type="Pfam" id="PF16363">
    <property type="entry name" value="GDP_Man_Dehyd"/>
    <property type="match status" value="1"/>
</dbReference>
<dbReference type="SUPFAM" id="SSF103473">
    <property type="entry name" value="MFS general substrate transporter"/>
    <property type="match status" value="1"/>
</dbReference>
<dbReference type="Proteomes" id="UP000095751">
    <property type="component" value="Unassembled WGS sequence"/>
</dbReference>
<feature type="transmembrane region" description="Helical" evidence="4">
    <location>
        <begin position="43"/>
        <end position="65"/>
    </location>
</feature>
<dbReference type="Gene3D" id="3.40.50.720">
    <property type="entry name" value="NAD(P)-binding Rossmann-like Domain"/>
    <property type="match status" value="1"/>
</dbReference>
<evidence type="ECO:0000313" key="7">
    <source>
        <dbReference type="Proteomes" id="UP000095751"/>
    </source>
</evidence>
<keyword evidence="4" id="KW-0472">Membrane</keyword>
<proteinExistence type="inferred from homology"/>
<gene>
    <name evidence="6" type="primary">GAE2</name>
    <name evidence="6" type="ORF">FRACYDRAFT_242659</name>
</gene>
<dbReference type="Gene3D" id="1.20.1250.20">
    <property type="entry name" value="MFS general substrate transporter like domains"/>
    <property type="match status" value="1"/>
</dbReference>
<dbReference type="InterPro" id="IPR036291">
    <property type="entry name" value="NAD(P)-bd_dom_sf"/>
</dbReference>
<comment type="similarity">
    <text evidence="1">Belongs to the NAD(P)-dependent epimerase/dehydratase family.</text>
</comment>
<dbReference type="AlphaFoldDB" id="A0A1E7F5Q2"/>
<feature type="transmembrane region" description="Helical" evidence="4">
    <location>
        <begin position="250"/>
        <end position="278"/>
    </location>
</feature>
<evidence type="ECO:0000259" key="5">
    <source>
        <dbReference type="Pfam" id="PF16363"/>
    </source>
</evidence>
<dbReference type="SUPFAM" id="SSF51735">
    <property type="entry name" value="NAD(P)-binding Rossmann-fold domains"/>
    <property type="match status" value="1"/>
</dbReference>
<dbReference type="InterPro" id="IPR016040">
    <property type="entry name" value="NAD(P)-bd_dom"/>
</dbReference>
<feature type="transmembrane region" description="Helical" evidence="4">
    <location>
        <begin position="284"/>
        <end position="309"/>
    </location>
</feature>
<feature type="domain" description="NAD(P)-binding" evidence="5">
    <location>
        <begin position="507"/>
        <end position="814"/>
    </location>
</feature>
<keyword evidence="7" id="KW-1185">Reference proteome</keyword>
<dbReference type="KEGG" id="fcy:FRACYDRAFT_242659"/>
<dbReference type="PANTHER" id="PTHR43574">
    <property type="entry name" value="EPIMERASE-RELATED"/>
    <property type="match status" value="1"/>
</dbReference>
<feature type="region of interest" description="Disordered" evidence="3">
    <location>
        <begin position="193"/>
        <end position="218"/>
    </location>
</feature>
<evidence type="ECO:0000256" key="3">
    <source>
        <dbReference type="SAM" id="MobiDB-lite"/>
    </source>
</evidence>
<feature type="transmembrane region" description="Helical" evidence="4">
    <location>
        <begin position="71"/>
        <end position="88"/>
    </location>
</feature>
<keyword evidence="4" id="KW-0812">Transmembrane</keyword>
<protein>
    <submittedName>
        <fullName evidence="6">Putative integral membrane NAD-dependent nucleotide-sugar epimerase</fullName>
    </submittedName>
</protein>